<dbReference type="EMBL" id="CP054929">
    <property type="protein sequence ID" value="QKW53933.1"/>
    <property type="molecule type" value="Genomic_DNA"/>
</dbReference>
<keyword evidence="3" id="KW-1185">Reference proteome</keyword>
<protein>
    <submittedName>
        <fullName evidence="2">Uncharacterized protein</fullName>
    </submittedName>
</protein>
<reference evidence="2 3" key="1">
    <citation type="submission" date="2020-06" db="EMBL/GenBank/DDBJ databases">
        <title>Genome mining for natural products.</title>
        <authorList>
            <person name="Zhang B."/>
            <person name="Shi J."/>
            <person name="Ge H."/>
        </authorList>
    </citation>
    <scope>NUCLEOTIDE SEQUENCE [LARGE SCALE GENOMIC DNA]</scope>
    <source>
        <strain evidence="2 3">NA00687</strain>
    </source>
</reference>
<dbReference type="RefSeq" id="WP_176165637.1">
    <property type="nucleotide sequence ID" value="NZ_CP054929.1"/>
</dbReference>
<dbReference type="Proteomes" id="UP000509303">
    <property type="component" value="Chromosome"/>
</dbReference>
<feature type="compositionally biased region" description="Basic and acidic residues" evidence="1">
    <location>
        <begin position="43"/>
        <end position="54"/>
    </location>
</feature>
<sequence>MAETFEFPHDLLAAQEELHQVRARLLALYERLPWSVEPAPGFRDQDLWRPRERPASPGWAEQERTEVAELRERELALATTVSQHPFWATLSGPRVPAGRMALKHAHEQPASESA</sequence>
<feature type="region of interest" description="Disordered" evidence="1">
    <location>
        <begin position="43"/>
        <end position="63"/>
    </location>
</feature>
<evidence type="ECO:0000313" key="2">
    <source>
        <dbReference type="EMBL" id="QKW53933.1"/>
    </source>
</evidence>
<evidence type="ECO:0000313" key="3">
    <source>
        <dbReference type="Proteomes" id="UP000509303"/>
    </source>
</evidence>
<name>A0A7H8NHF0_9ACTN</name>
<evidence type="ECO:0000256" key="1">
    <source>
        <dbReference type="SAM" id="MobiDB-lite"/>
    </source>
</evidence>
<dbReference type="AlphaFoldDB" id="A0A7H8NHF0"/>
<proteinExistence type="predicted"/>
<organism evidence="2 3">
    <name type="scientific">Streptomyces buecherae</name>
    <dbReference type="NCBI Taxonomy" id="2763006"/>
    <lineage>
        <taxon>Bacteria</taxon>
        <taxon>Bacillati</taxon>
        <taxon>Actinomycetota</taxon>
        <taxon>Actinomycetes</taxon>
        <taxon>Kitasatosporales</taxon>
        <taxon>Streptomycetaceae</taxon>
        <taxon>Streptomyces</taxon>
    </lineage>
</organism>
<gene>
    <name evidence="2" type="ORF">HUT08_35180</name>
</gene>
<accession>A0A7H8NHF0</accession>